<keyword evidence="1" id="KW-0732">Signal</keyword>
<evidence type="ECO:0000313" key="3">
    <source>
        <dbReference type="Proteomes" id="UP000241736"/>
    </source>
</evidence>
<dbReference type="SUPFAM" id="SSF55961">
    <property type="entry name" value="Bet v1-like"/>
    <property type="match status" value="1"/>
</dbReference>
<protein>
    <submittedName>
        <fullName evidence="2">Polyketide cyclase/dehydrase</fullName>
    </submittedName>
</protein>
<proteinExistence type="predicted"/>
<evidence type="ECO:0000256" key="1">
    <source>
        <dbReference type="SAM" id="SignalP"/>
    </source>
</evidence>
<dbReference type="Proteomes" id="UP000241736">
    <property type="component" value="Unassembled WGS sequence"/>
</dbReference>
<dbReference type="OrthoDB" id="5735475at2"/>
<name>A0A2P6MBG0_9GAMM</name>
<sequence>MKLPAFVLLAALAAPVAHSAVLDASPSGFTLENSEVVLVDADRAWEALVGEVDRWWPRDHTWWGSEGTLSIEPKAGGCFCEIDDTGRRQARHLEVLFVDPGRTLRMGGGLGPLQGLGLQGALEFRLAPEASGGTRITLWYRVGGYSPDDLSAFAPVVDRVQGMQLAALAAHLRAGGEG</sequence>
<keyword evidence="3" id="KW-1185">Reference proteome</keyword>
<accession>A0A2P6MBG0</accession>
<organism evidence="2 3">
    <name type="scientific">Arenimonas caeni</name>
    <dbReference type="NCBI Taxonomy" id="2058085"/>
    <lineage>
        <taxon>Bacteria</taxon>
        <taxon>Pseudomonadati</taxon>
        <taxon>Pseudomonadota</taxon>
        <taxon>Gammaproteobacteria</taxon>
        <taxon>Lysobacterales</taxon>
        <taxon>Lysobacteraceae</taxon>
        <taxon>Arenimonas</taxon>
    </lineage>
</organism>
<comment type="caution">
    <text evidence="2">The sequence shown here is derived from an EMBL/GenBank/DDBJ whole genome shotgun (WGS) entry which is preliminary data.</text>
</comment>
<dbReference type="AlphaFoldDB" id="A0A2P6MBG0"/>
<gene>
    <name evidence="2" type="ORF">C6N40_04015</name>
</gene>
<dbReference type="RefSeq" id="WP_106989698.1">
    <property type="nucleotide sequence ID" value="NZ_KZ679085.1"/>
</dbReference>
<dbReference type="InterPro" id="IPR023393">
    <property type="entry name" value="START-like_dom_sf"/>
</dbReference>
<dbReference type="Gene3D" id="3.30.530.20">
    <property type="match status" value="1"/>
</dbReference>
<dbReference type="EMBL" id="PVLF01000003">
    <property type="protein sequence ID" value="PRH83321.1"/>
    <property type="molecule type" value="Genomic_DNA"/>
</dbReference>
<feature type="signal peptide" evidence="1">
    <location>
        <begin position="1"/>
        <end position="19"/>
    </location>
</feature>
<reference evidence="2 3" key="1">
    <citation type="submission" date="2018-03" db="EMBL/GenBank/DDBJ databases">
        <title>Arenimonas caeni sp. nov., isolated from activated sludge.</title>
        <authorList>
            <person name="Liu H."/>
        </authorList>
    </citation>
    <scope>NUCLEOTIDE SEQUENCE [LARGE SCALE GENOMIC DNA]</scope>
    <source>
        <strain evidence="3">z29</strain>
    </source>
</reference>
<evidence type="ECO:0000313" key="2">
    <source>
        <dbReference type="EMBL" id="PRH83321.1"/>
    </source>
</evidence>
<feature type="chain" id="PRO_5015111748" evidence="1">
    <location>
        <begin position="20"/>
        <end position="178"/>
    </location>
</feature>